<comment type="caution">
    <text evidence="1">The sequence shown here is derived from an EMBL/GenBank/DDBJ whole genome shotgun (WGS) entry which is preliminary data.</text>
</comment>
<dbReference type="EMBL" id="CAKLCM010000002">
    <property type="protein sequence ID" value="CAH0524924.1"/>
    <property type="molecule type" value="Genomic_DNA"/>
</dbReference>
<protein>
    <recommendedName>
        <fullName evidence="3">MSHA biogenesis protein MshP</fullName>
    </recommendedName>
</protein>
<reference evidence="1" key="1">
    <citation type="submission" date="2021-12" db="EMBL/GenBank/DDBJ databases">
        <authorList>
            <person name="Rodrigo-Torres L."/>
            <person name="Arahal R. D."/>
            <person name="Lucena T."/>
        </authorList>
    </citation>
    <scope>NUCLEOTIDE SEQUENCE</scope>
    <source>
        <strain evidence="1">CECT 8226</strain>
    </source>
</reference>
<sequence length="138" mass="15684">MVSKQQKYPLFRHRGLALLLTCVLMLLIASSVLIATHQNAYFESKRVGNEVLSRQRFWLANSSVECAIAVLNGDPNALLSEHDFTRCHHDDLPLQVTPTGQGYQISIQINHDSVIAMDTHLVKTGTNDYWMRGSWRDF</sequence>
<evidence type="ECO:0000313" key="2">
    <source>
        <dbReference type="Proteomes" id="UP000838160"/>
    </source>
</evidence>
<proteinExistence type="predicted"/>
<keyword evidence="2" id="KW-1185">Reference proteome</keyword>
<evidence type="ECO:0008006" key="3">
    <source>
        <dbReference type="Google" id="ProtNLM"/>
    </source>
</evidence>
<dbReference type="Proteomes" id="UP000838160">
    <property type="component" value="Unassembled WGS sequence"/>
</dbReference>
<accession>A0ABN8DEL0</accession>
<gene>
    <name evidence="1" type="ORF">VHP8226_00600</name>
</gene>
<dbReference type="RefSeq" id="WP_237483638.1">
    <property type="nucleotide sequence ID" value="NZ_CAKLCM010000002.1"/>
</dbReference>
<evidence type="ECO:0000313" key="1">
    <source>
        <dbReference type="EMBL" id="CAH0524924.1"/>
    </source>
</evidence>
<name>A0ABN8DEL0_9VIBR</name>
<organism evidence="1 2">
    <name type="scientific">Vibrio hippocampi</name>
    <dbReference type="NCBI Taxonomy" id="654686"/>
    <lineage>
        <taxon>Bacteria</taxon>
        <taxon>Pseudomonadati</taxon>
        <taxon>Pseudomonadota</taxon>
        <taxon>Gammaproteobacteria</taxon>
        <taxon>Vibrionales</taxon>
        <taxon>Vibrionaceae</taxon>
        <taxon>Vibrio</taxon>
    </lineage>
</organism>